<accession>A0ABY9X1B2</accession>
<evidence type="ECO:0008006" key="3">
    <source>
        <dbReference type="Google" id="ProtNLM"/>
    </source>
</evidence>
<organism evidence="1 2">
    <name type="scientific">Archangium minus</name>
    <dbReference type="NCBI Taxonomy" id="83450"/>
    <lineage>
        <taxon>Bacteria</taxon>
        <taxon>Pseudomonadati</taxon>
        <taxon>Myxococcota</taxon>
        <taxon>Myxococcia</taxon>
        <taxon>Myxococcales</taxon>
        <taxon>Cystobacterineae</taxon>
        <taxon>Archangiaceae</taxon>
        <taxon>Archangium</taxon>
    </lineage>
</organism>
<sequence length="119" mass="13084">MNKAATPDGANLSELVSTGMHQWVEDFAREHQSRIQQAKAGLAEMAEGVSREHQRIRQAVVEVSEHFRREHEPRIRQTITDVAEPLRPAMEKLVGLLAMAAPVEFAEEGTAAEAGNAAD</sequence>
<evidence type="ECO:0000313" key="2">
    <source>
        <dbReference type="Proteomes" id="UP001611383"/>
    </source>
</evidence>
<reference evidence="1 2" key="1">
    <citation type="submission" date="2019-08" db="EMBL/GenBank/DDBJ databases">
        <title>Archangium and Cystobacter genomes.</title>
        <authorList>
            <person name="Chen I.-C.K."/>
            <person name="Wielgoss S."/>
        </authorList>
    </citation>
    <scope>NUCLEOTIDE SEQUENCE [LARGE SCALE GENOMIC DNA]</scope>
    <source>
        <strain evidence="1 2">Cbm 6</strain>
    </source>
</reference>
<dbReference type="EMBL" id="CP043494">
    <property type="protein sequence ID" value="WNG49186.1"/>
    <property type="molecule type" value="Genomic_DNA"/>
</dbReference>
<protein>
    <recommendedName>
        <fullName evidence="3">Phasin family protein</fullName>
    </recommendedName>
</protein>
<keyword evidence="2" id="KW-1185">Reference proteome</keyword>
<proteinExistence type="predicted"/>
<name>A0ABY9X1B2_9BACT</name>
<dbReference type="Proteomes" id="UP001611383">
    <property type="component" value="Chromosome"/>
</dbReference>
<dbReference type="RefSeq" id="WP_395806862.1">
    <property type="nucleotide sequence ID" value="NZ_CP043494.1"/>
</dbReference>
<gene>
    <name evidence="1" type="ORF">F0U60_37525</name>
</gene>
<evidence type="ECO:0000313" key="1">
    <source>
        <dbReference type="EMBL" id="WNG49186.1"/>
    </source>
</evidence>